<gene>
    <name evidence="1" type="ORF">J2Z83_002735</name>
</gene>
<comment type="caution">
    <text evidence="1">The sequence shown here is derived from an EMBL/GenBank/DDBJ whole genome shotgun (WGS) entry which is preliminary data.</text>
</comment>
<reference evidence="1 2" key="1">
    <citation type="submission" date="2021-03" db="EMBL/GenBank/DDBJ databases">
        <title>Genomic Encyclopedia of Type Strains, Phase IV (KMG-IV): sequencing the most valuable type-strain genomes for metagenomic binning, comparative biology and taxonomic classification.</title>
        <authorList>
            <person name="Goeker M."/>
        </authorList>
    </citation>
    <scope>NUCLEOTIDE SEQUENCE [LARGE SCALE GENOMIC DNA]</scope>
    <source>
        <strain evidence="1 2">DSM 25609</strain>
    </source>
</reference>
<dbReference type="EMBL" id="JAGGKX010000015">
    <property type="protein sequence ID" value="MBP1970599.1"/>
    <property type="molecule type" value="Genomic_DNA"/>
</dbReference>
<dbReference type="Proteomes" id="UP001519345">
    <property type="component" value="Unassembled WGS sequence"/>
</dbReference>
<keyword evidence="2" id="KW-1185">Reference proteome</keyword>
<evidence type="ECO:0000313" key="2">
    <source>
        <dbReference type="Proteomes" id="UP001519345"/>
    </source>
</evidence>
<name>A0ABS4IKQ5_9BACI</name>
<sequence>MRDIIEDGEVAADPYCNPFDEGIEFTDEEFRLCRVV</sequence>
<proteinExistence type="predicted"/>
<accession>A0ABS4IKQ5</accession>
<evidence type="ECO:0000313" key="1">
    <source>
        <dbReference type="EMBL" id="MBP1970599.1"/>
    </source>
</evidence>
<organism evidence="1 2">
    <name type="scientific">Virgibacillus natechei</name>
    <dbReference type="NCBI Taxonomy" id="1216297"/>
    <lineage>
        <taxon>Bacteria</taxon>
        <taxon>Bacillati</taxon>
        <taxon>Bacillota</taxon>
        <taxon>Bacilli</taxon>
        <taxon>Bacillales</taxon>
        <taxon>Bacillaceae</taxon>
        <taxon>Virgibacillus</taxon>
    </lineage>
</organism>
<protein>
    <submittedName>
        <fullName evidence="1">Uncharacterized protein</fullName>
    </submittedName>
</protein>